<dbReference type="InterPro" id="IPR011009">
    <property type="entry name" value="Kinase-like_dom_sf"/>
</dbReference>
<evidence type="ECO:0000256" key="2">
    <source>
        <dbReference type="ARBA" id="ARBA00008684"/>
    </source>
</evidence>
<reference evidence="27 28" key="1">
    <citation type="submission" date="2019-04" db="EMBL/GenBank/DDBJ databases">
        <title>An improved genome assembly and genetic linkage map for asparagus bean, Vigna unguiculata ssp. sesquipedialis.</title>
        <authorList>
            <person name="Xia Q."/>
            <person name="Zhang R."/>
            <person name="Dong Y."/>
        </authorList>
    </citation>
    <scope>NUCLEOTIDE SEQUENCE [LARGE SCALE GENOMIC DNA]</scope>
    <source>
        <tissue evidence="27">Leaf</tissue>
    </source>
</reference>
<evidence type="ECO:0000256" key="11">
    <source>
        <dbReference type="ARBA" id="ARBA00022737"/>
    </source>
</evidence>
<dbReference type="InterPro" id="IPR032675">
    <property type="entry name" value="LRR_dom_sf"/>
</dbReference>
<evidence type="ECO:0000256" key="1">
    <source>
        <dbReference type="ARBA" id="ARBA00004479"/>
    </source>
</evidence>
<evidence type="ECO:0000256" key="8">
    <source>
        <dbReference type="ARBA" id="ARBA00022679"/>
    </source>
</evidence>
<dbReference type="Gene3D" id="1.10.510.10">
    <property type="entry name" value="Transferase(Phosphotransferase) domain 1"/>
    <property type="match status" value="2"/>
</dbReference>
<dbReference type="Pfam" id="PF07714">
    <property type="entry name" value="PK_Tyr_Ser-Thr"/>
    <property type="match status" value="1"/>
</dbReference>
<dbReference type="Gene3D" id="3.80.10.10">
    <property type="entry name" value="Ribonuclease Inhibitor"/>
    <property type="match status" value="1"/>
</dbReference>
<keyword evidence="18" id="KW-0675">Receptor</keyword>
<feature type="region of interest" description="Disordered" evidence="23">
    <location>
        <begin position="1148"/>
        <end position="1195"/>
    </location>
</feature>
<dbReference type="InterPro" id="IPR001245">
    <property type="entry name" value="Ser-Thr/Tyr_kinase_cat_dom"/>
</dbReference>
<feature type="domain" description="Protein kinase" evidence="26">
    <location>
        <begin position="305"/>
        <end position="586"/>
    </location>
</feature>
<keyword evidence="19" id="KW-0325">Glycoprotein</keyword>
<evidence type="ECO:0000256" key="17">
    <source>
        <dbReference type="ARBA" id="ARBA00023157"/>
    </source>
</evidence>
<accession>A0A4D6N7U0</accession>
<feature type="chain" id="PRO_5020035248" description="non-specific serine/threonine protein kinase" evidence="25">
    <location>
        <begin position="24"/>
        <end position="1587"/>
    </location>
</feature>
<dbReference type="SUPFAM" id="SSF52058">
    <property type="entry name" value="L domain-like"/>
    <property type="match status" value="1"/>
</dbReference>
<evidence type="ECO:0000256" key="18">
    <source>
        <dbReference type="ARBA" id="ARBA00023170"/>
    </source>
</evidence>
<dbReference type="SMART" id="SM00220">
    <property type="entry name" value="S_TKc"/>
    <property type="match status" value="2"/>
</dbReference>
<keyword evidence="15 24" id="KW-1133">Transmembrane helix</keyword>
<dbReference type="FunFam" id="1.10.510.10:FF:000590">
    <property type="entry name" value="PR5-like receptor kinase"/>
    <property type="match status" value="1"/>
</dbReference>
<keyword evidence="13" id="KW-0418">Kinase</keyword>
<comment type="catalytic activity">
    <reaction evidence="20">
        <text>L-threonyl-[protein] + ATP = O-phospho-L-threonyl-[protein] + ADP + H(+)</text>
        <dbReference type="Rhea" id="RHEA:46608"/>
        <dbReference type="Rhea" id="RHEA-COMP:11060"/>
        <dbReference type="Rhea" id="RHEA-COMP:11605"/>
        <dbReference type="ChEBI" id="CHEBI:15378"/>
        <dbReference type="ChEBI" id="CHEBI:30013"/>
        <dbReference type="ChEBI" id="CHEBI:30616"/>
        <dbReference type="ChEBI" id="CHEBI:61977"/>
        <dbReference type="ChEBI" id="CHEBI:456216"/>
        <dbReference type="EC" id="2.7.11.1"/>
    </reaction>
</comment>
<dbReference type="Proteomes" id="UP000501690">
    <property type="component" value="Linkage Group LG9"/>
</dbReference>
<dbReference type="Pfam" id="PF00560">
    <property type="entry name" value="LRR_1"/>
    <property type="match status" value="2"/>
</dbReference>
<name>A0A4D6N7U0_VIGUN</name>
<evidence type="ECO:0000256" key="13">
    <source>
        <dbReference type="ARBA" id="ARBA00022777"/>
    </source>
</evidence>
<keyword evidence="14 22" id="KW-0067">ATP-binding</keyword>
<keyword evidence="12 22" id="KW-0547">Nucleotide-binding</keyword>
<feature type="transmembrane region" description="Helical" evidence="24">
    <location>
        <begin position="242"/>
        <end position="263"/>
    </location>
</feature>
<comment type="similarity">
    <text evidence="3">Belongs to the RLP family.</text>
</comment>
<feature type="binding site" evidence="22">
    <location>
        <position position="1309"/>
    </location>
    <ligand>
        <name>ATP</name>
        <dbReference type="ChEBI" id="CHEBI:30616"/>
    </ligand>
</feature>
<evidence type="ECO:0000256" key="7">
    <source>
        <dbReference type="ARBA" id="ARBA00022614"/>
    </source>
</evidence>
<keyword evidence="6" id="KW-0245">EGF-like domain</keyword>
<comment type="catalytic activity">
    <reaction evidence="21">
        <text>L-seryl-[protein] + ATP = O-phospho-L-seryl-[protein] + ADP + H(+)</text>
        <dbReference type="Rhea" id="RHEA:17989"/>
        <dbReference type="Rhea" id="RHEA-COMP:9863"/>
        <dbReference type="Rhea" id="RHEA-COMP:11604"/>
        <dbReference type="ChEBI" id="CHEBI:15378"/>
        <dbReference type="ChEBI" id="CHEBI:29999"/>
        <dbReference type="ChEBI" id="CHEBI:30616"/>
        <dbReference type="ChEBI" id="CHEBI:83421"/>
        <dbReference type="ChEBI" id="CHEBI:456216"/>
        <dbReference type="EC" id="2.7.11.1"/>
    </reaction>
</comment>
<evidence type="ECO:0000256" key="23">
    <source>
        <dbReference type="SAM" id="MobiDB-lite"/>
    </source>
</evidence>
<evidence type="ECO:0000256" key="5">
    <source>
        <dbReference type="ARBA" id="ARBA00022527"/>
    </source>
</evidence>
<evidence type="ECO:0000256" key="4">
    <source>
        <dbReference type="ARBA" id="ARBA00012513"/>
    </source>
</evidence>
<dbReference type="PANTHER" id="PTHR48007">
    <property type="entry name" value="LEUCINE-RICH REPEAT RECEPTOR-LIKE PROTEIN KINASE PXC1"/>
    <property type="match status" value="1"/>
</dbReference>
<keyword evidence="17" id="KW-1015">Disulfide bond</keyword>
<dbReference type="SUPFAM" id="SSF56112">
    <property type="entry name" value="Protein kinase-like (PK-like)"/>
    <property type="match status" value="2"/>
</dbReference>
<organism evidence="27 28">
    <name type="scientific">Vigna unguiculata</name>
    <name type="common">Cowpea</name>
    <dbReference type="NCBI Taxonomy" id="3917"/>
    <lineage>
        <taxon>Eukaryota</taxon>
        <taxon>Viridiplantae</taxon>
        <taxon>Streptophyta</taxon>
        <taxon>Embryophyta</taxon>
        <taxon>Tracheophyta</taxon>
        <taxon>Spermatophyta</taxon>
        <taxon>Magnoliopsida</taxon>
        <taxon>eudicotyledons</taxon>
        <taxon>Gunneridae</taxon>
        <taxon>Pentapetalae</taxon>
        <taxon>rosids</taxon>
        <taxon>fabids</taxon>
        <taxon>Fabales</taxon>
        <taxon>Fabaceae</taxon>
        <taxon>Papilionoideae</taxon>
        <taxon>50 kb inversion clade</taxon>
        <taxon>NPAAA clade</taxon>
        <taxon>indigoferoid/millettioid clade</taxon>
        <taxon>Phaseoleae</taxon>
        <taxon>Vigna</taxon>
    </lineage>
</organism>
<dbReference type="Pfam" id="PF00069">
    <property type="entry name" value="Pkinase"/>
    <property type="match status" value="1"/>
</dbReference>
<dbReference type="InterPro" id="IPR046959">
    <property type="entry name" value="PRK1-6/SRF4-like"/>
</dbReference>
<dbReference type="PANTHER" id="PTHR48007:SF9">
    <property type="entry name" value="PROTEIN KINASE DOMAIN-CONTAINING PROTEIN"/>
    <property type="match status" value="1"/>
</dbReference>
<keyword evidence="5" id="KW-0723">Serine/threonine-protein kinase</keyword>
<evidence type="ECO:0000256" key="14">
    <source>
        <dbReference type="ARBA" id="ARBA00022840"/>
    </source>
</evidence>
<evidence type="ECO:0000256" key="25">
    <source>
        <dbReference type="SAM" id="SignalP"/>
    </source>
</evidence>
<comment type="subcellular location">
    <subcellularLocation>
        <location evidence="1">Membrane</location>
        <topology evidence="1">Single-pass type I membrane protein</topology>
    </subcellularLocation>
</comment>
<keyword evidence="9 24" id="KW-0812">Transmembrane</keyword>
<evidence type="ECO:0000313" key="28">
    <source>
        <dbReference type="Proteomes" id="UP000501690"/>
    </source>
</evidence>
<dbReference type="GO" id="GO:0016020">
    <property type="term" value="C:membrane"/>
    <property type="evidence" value="ECO:0007669"/>
    <property type="project" value="UniProtKB-SubCell"/>
</dbReference>
<dbReference type="Pfam" id="PF08263">
    <property type="entry name" value="LRRNT_2"/>
    <property type="match status" value="1"/>
</dbReference>
<dbReference type="FunFam" id="3.30.200.20:FF:000307">
    <property type="entry name" value="pollen receptor-like kinase 1"/>
    <property type="match status" value="1"/>
</dbReference>
<feature type="compositionally biased region" description="Low complexity" evidence="23">
    <location>
        <begin position="1169"/>
        <end position="1190"/>
    </location>
</feature>
<keyword evidence="16 24" id="KW-0472">Membrane</keyword>
<dbReference type="FunFam" id="1.10.510.10:FF:000095">
    <property type="entry name" value="protein STRUBBELIG-RECEPTOR FAMILY 8"/>
    <property type="match status" value="1"/>
</dbReference>
<gene>
    <name evidence="27" type="ORF">DEO72_LG9g3628</name>
</gene>
<dbReference type="PROSITE" id="PS00108">
    <property type="entry name" value="PROTEIN_KINASE_ST"/>
    <property type="match status" value="1"/>
</dbReference>
<keyword evidence="11" id="KW-0677">Repeat</keyword>
<dbReference type="FunFam" id="3.80.10.10:FF:000275">
    <property type="entry name" value="Leucine-rich repeat receptor-like protein kinase"/>
    <property type="match status" value="1"/>
</dbReference>
<evidence type="ECO:0000256" key="16">
    <source>
        <dbReference type="ARBA" id="ARBA00023136"/>
    </source>
</evidence>
<dbReference type="InterPro" id="IPR001611">
    <property type="entry name" value="Leu-rich_rpt"/>
</dbReference>
<evidence type="ECO:0000256" key="9">
    <source>
        <dbReference type="ARBA" id="ARBA00022692"/>
    </source>
</evidence>
<evidence type="ECO:0000256" key="3">
    <source>
        <dbReference type="ARBA" id="ARBA00009592"/>
    </source>
</evidence>
<evidence type="ECO:0000256" key="22">
    <source>
        <dbReference type="PROSITE-ProRule" id="PRU10141"/>
    </source>
</evidence>
<sequence>MIWDIVLKLLIVYLSQLVLIVSAQKGKCPPSFECGFLGHIQFPFTTTEQQHCGVLAIHGCQQLSPFAPKTIQLGTSPSTSYSVLRVEPRTIFISDDKQQRYLKNRSCKAFSKNVTLPHTSPLASFSIKYNITIFRCNHSLKPSLSNDFYKYYNCSEYDIFYGPPNELTPPRFQWPSSLAPCSTIQLAVEANSTDDPFQFLTSSIAIEVQLSNQCESCLRHGKGRCLLDTQGKFYCATGSGSWVPKMVLGLALAVTVVLLLAMVKMYRTRRKKQNPTNQRIEVFLKKHGALQTKRYGYSEIKKVTNCFRNKLGQGGFGSVYKGKLQDGRYVAVKILNELKDDGEEFINEVASISRTSHVNIVTLLGFCCDGSKRALVYEFMSNGSLEKLIYQENSLITHHQLDYQMLYHIVIGVARGLQYLHKGCNTRILHFDIKPHNILLDENFNPKISDFGLAKICSRKESMVSIFGARGTAGYIAPEVFSRNFGVVSHKSDVYSYGMMVLEMIGGRQNTVTGLDPSSEIYFPDWIYSRLESKQELGLQNMRNISDEKLVRKMAIVGLWCIQTHPSARPPISKVLEMLESKVELLQIPPKPLLSSPSTSPIHLSMIYRKLYSNNYDYFLSLPPHKLDKNRLLNWFDLRFNVITILLDVDSVRNGCMPKSVVENNTSFGCFSLLVSCEHFRDDLCFLCSSRLFFEEAITKHSRERRNPKMAALHVFGVVLMAWLVQAVLGGSCPSLINCGDLGNISFPFTDTRHRDCGILVIHGCDDHEPGAKKTIKNNNKWFDILKLEQFTITVQHDELRDFLLQRSCEAFNQNYTFTVSSPLAKTSPLNHYVDVLRCNPALGAAPNNSVSNSAICRNETIYSVVDTDPSSSYTHLKGCTMVQLPTNLDVRFVDLDPNDPFKYVTFEIEIGIELSQNCSRCLYANGGQCRVDNTGMFYCDQGSNNPDFDALVAFKTASDTSQKLTTWNTSSTSPCSWSGVSCIGDRVSRLVLENLDLQGSIHPLTSLTQLRVLSLKGNRFSGPVPDLSNLTALKLLFLSRNAFSGEFPGTVTSLFRLYRLDLSSNNFSGEIPATVSHLTHLLTLRLDGNKFSGHIPDFNLPDLQEFNVSGNRLSGEIPKPLSSFPESSFGQNPFLCGAPVKKCASDPTKPGSEGAIASPLLPHNDNNPTTTVSSSPSSMPKTSTPTSSSKSHEKGASKISPVALIAIIVGDVLVLAIVSLLLYCYFWRNYKLKEGKGTKLFESEKIVYSSSPYPAQGGFERGRMVFFEGEKRFELEDLLRASAEMLGKGGFGTAYKAVLDDGNVVAVKRLKDAQITGKREFEQHMEVLGRLRHPNVVSLRAYYFAREEKLLVYDYMPNATLFWLLHGNRGPGRTPLDWTTRLKIAAGAARGVAFIHNSCKSLRLTHGNIKSTNVLLDKQGNAHVSDFGLSVFAGPGPLGGRPNGYRAPEASDGRKQTQKSDVYSFGVLLLEILTGKCPSVVESAGSAYGGVVDLPRWVQSVVREEWTAEVFDLELMRYKDIEEEMVGLLQIAMTCTAAAPDQRPRMSHVVKMIEELRGVEVSPCHDSTDSVSESPSLSEDACGTSQ</sequence>
<keyword evidence="28" id="KW-1185">Reference proteome</keyword>
<evidence type="ECO:0000313" key="27">
    <source>
        <dbReference type="EMBL" id="QCE08599.1"/>
    </source>
</evidence>
<evidence type="ECO:0000256" key="15">
    <source>
        <dbReference type="ARBA" id="ARBA00022989"/>
    </source>
</evidence>
<feature type="binding site" evidence="22">
    <location>
        <position position="333"/>
    </location>
    <ligand>
        <name>ATP</name>
        <dbReference type="ChEBI" id="CHEBI:30616"/>
    </ligand>
</feature>
<keyword evidence="10 25" id="KW-0732">Signal</keyword>
<evidence type="ECO:0000256" key="24">
    <source>
        <dbReference type="SAM" id="Phobius"/>
    </source>
</evidence>
<feature type="region of interest" description="Disordered" evidence="23">
    <location>
        <begin position="1563"/>
        <end position="1587"/>
    </location>
</feature>
<dbReference type="InterPro" id="IPR017441">
    <property type="entry name" value="Protein_kinase_ATP_BS"/>
</dbReference>
<dbReference type="FunFam" id="3.30.200.20:FF:000059">
    <property type="entry name" value="S-receptor-like serine/threonine-protein kinase"/>
    <property type="match status" value="1"/>
</dbReference>
<proteinExistence type="inferred from homology"/>
<dbReference type="PROSITE" id="PS00107">
    <property type="entry name" value="PROTEIN_KINASE_ATP"/>
    <property type="match status" value="2"/>
</dbReference>
<dbReference type="GO" id="GO:0004674">
    <property type="term" value="F:protein serine/threonine kinase activity"/>
    <property type="evidence" value="ECO:0007669"/>
    <property type="project" value="UniProtKB-KW"/>
</dbReference>
<evidence type="ECO:0000256" key="12">
    <source>
        <dbReference type="ARBA" id="ARBA00022741"/>
    </source>
</evidence>
<keyword evidence="8" id="KW-0808">Transferase</keyword>
<dbReference type="EC" id="2.7.11.1" evidence="4"/>
<dbReference type="InterPro" id="IPR013210">
    <property type="entry name" value="LRR_N_plant-typ"/>
</dbReference>
<evidence type="ECO:0000256" key="20">
    <source>
        <dbReference type="ARBA" id="ARBA00047899"/>
    </source>
</evidence>
<feature type="compositionally biased region" description="Polar residues" evidence="23">
    <location>
        <begin position="1570"/>
        <end position="1587"/>
    </location>
</feature>
<dbReference type="PROSITE" id="PS50011">
    <property type="entry name" value="PROTEIN_KINASE_DOM"/>
    <property type="match status" value="2"/>
</dbReference>
<comment type="similarity">
    <text evidence="2">Belongs to the protein kinase superfamily. Ser/Thr protein kinase family.</text>
</comment>
<dbReference type="InterPro" id="IPR008271">
    <property type="entry name" value="Ser/Thr_kinase_AS"/>
</dbReference>
<dbReference type="Gene3D" id="3.30.200.20">
    <property type="entry name" value="Phosphorylase Kinase, domain 1"/>
    <property type="match status" value="2"/>
</dbReference>
<evidence type="ECO:0000256" key="10">
    <source>
        <dbReference type="ARBA" id="ARBA00022729"/>
    </source>
</evidence>
<feature type="transmembrane region" description="Helical" evidence="24">
    <location>
        <begin position="710"/>
        <end position="729"/>
    </location>
</feature>
<dbReference type="CDD" id="cd14066">
    <property type="entry name" value="STKc_IRAK"/>
    <property type="match status" value="1"/>
</dbReference>
<keyword evidence="7" id="KW-0433">Leucine-rich repeat</keyword>
<dbReference type="EMBL" id="CP039353">
    <property type="protein sequence ID" value="QCE08599.1"/>
    <property type="molecule type" value="Genomic_DNA"/>
</dbReference>
<feature type="domain" description="Protein kinase" evidence="26">
    <location>
        <begin position="1281"/>
        <end position="1557"/>
    </location>
</feature>
<dbReference type="InterPro" id="IPR000719">
    <property type="entry name" value="Prot_kinase_dom"/>
</dbReference>
<dbReference type="GO" id="GO:0005524">
    <property type="term" value="F:ATP binding"/>
    <property type="evidence" value="ECO:0007669"/>
    <property type="project" value="UniProtKB-UniRule"/>
</dbReference>
<feature type="transmembrane region" description="Helical" evidence="24">
    <location>
        <begin position="1203"/>
        <end position="1227"/>
    </location>
</feature>
<evidence type="ECO:0000256" key="19">
    <source>
        <dbReference type="ARBA" id="ARBA00023180"/>
    </source>
</evidence>
<protein>
    <recommendedName>
        <fullName evidence="4">non-specific serine/threonine protein kinase</fullName>
        <ecNumber evidence="4">2.7.11.1</ecNumber>
    </recommendedName>
</protein>
<evidence type="ECO:0000256" key="6">
    <source>
        <dbReference type="ARBA" id="ARBA00022536"/>
    </source>
</evidence>
<evidence type="ECO:0000256" key="21">
    <source>
        <dbReference type="ARBA" id="ARBA00048679"/>
    </source>
</evidence>
<feature type="signal peptide" evidence="25">
    <location>
        <begin position="1"/>
        <end position="23"/>
    </location>
</feature>
<evidence type="ECO:0000259" key="26">
    <source>
        <dbReference type="PROSITE" id="PS50011"/>
    </source>
</evidence>